<gene>
    <name evidence="2" type="ORF">PCOR1329_LOCUS79011</name>
</gene>
<sequence>MQQISSQPPVPITPFRPTRAGPHRHHYRGYCWRQGATLEEQRLPADTAHRRSPQCLVGESSVQQGGLPLAQASQMHECCSATASTRRHQLLVTANALGGFHFIAGCL</sequence>
<dbReference type="EMBL" id="CAUYUJ010021060">
    <property type="protein sequence ID" value="CAK0902378.1"/>
    <property type="molecule type" value="Genomic_DNA"/>
</dbReference>
<reference evidence="2" key="1">
    <citation type="submission" date="2023-10" db="EMBL/GenBank/DDBJ databases">
        <authorList>
            <person name="Chen Y."/>
            <person name="Shah S."/>
            <person name="Dougan E. K."/>
            <person name="Thang M."/>
            <person name="Chan C."/>
        </authorList>
    </citation>
    <scope>NUCLEOTIDE SEQUENCE [LARGE SCALE GENOMIC DNA]</scope>
</reference>
<evidence type="ECO:0000313" key="2">
    <source>
        <dbReference type="EMBL" id="CAK0902378.1"/>
    </source>
</evidence>
<evidence type="ECO:0000256" key="1">
    <source>
        <dbReference type="SAM" id="MobiDB-lite"/>
    </source>
</evidence>
<keyword evidence="3" id="KW-1185">Reference proteome</keyword>
<name>A0ABN9XQZ0_9DINO</name>
<dbReference type="Proteomes" id="UP001189429">
    <property type="component" value="Unassembled WGS sequence"/>
</dbReference>
<comment type="caution">
    <text evidence="2">The sequence shown here is derived from an EMBL/GenBank/DDBJ whole genome shotgun (WGS) entry which is preliminary data.</text>
</comment>
<proteinExistence type="predicted"/>
<organism evidence="2 3">
    <name type="scientific">Prorocentrum cordatum</name>
    <dbReference type="NCBI Taxonomy" id="2364126"/>
    <lineage>
        <taxon>Eukaryota</taxon>
        <taxon>Sar</taxon>
        <taxon>Alveolata</taxon>
        <taxon>Dinophyceae</taxon>
        <taxon>Prorocentrales</taxon>
        <taxon>Prorocentraceae</taxon>
        <taxon>Prorocentrum</taxon>
    </lineage>
</organism>
<accession>A0ABN9XQZ0</accession>
<evidence type="ECO:0000313" key="3">
    <source>
        <dbReference type="Proteomes" id="UP001189429"/>
    </source>
</evidence>
<protein>
    <submittedName>
        <fullName evidence="2">Uncharacterized protein</fullName>
    </submittedName>
</protein>
<feature type="region of interest" description="Disordered" evidence="1">
    <location>
        <begin position="1"/>
        <end position="24"/>
    </location>
</feature>